<organism evidence="1">
    <name type="scientific">Cladocopium goreaui</name>
    <dbReference type="NCBI Taxonomy" id="2562237"/>
    <lineage>
        <taxon>Eukaryota</taxon>
        <taxon>Sar</taxon>
        <taxon>Alveolata</taxon>
        <taxon>Dinophyceae</taxon>
        <taxon>Suessiales</taxon>
        <taxon>Symbiodiniaceae</taxon>
        <taxon>Cladocopium</taxon>
    </lineage>
</organism>
<dbReference type="EMBL" id="CAMXCT020000386">
    <property type="protein sequence ID" value="CAL1131443.1"/>
    <property type="molecule type" value="Genomic_DNA"/>
</dbReference>
<protein>
    <submittedName>
        <fullName evidence="1">Uncharacterized protein</fullName>
    </submittedName>
</protein>
<name>A0A9P1BTB6_9DINO</name>
<sequence length="414" mass="45910">MHGQSSFYVDCDGFSVAADAPHRGIEMFLESEQLKSRLQVLHQLDNRSDEVIAETPFQLLKMIDIDHAAKWCAEDPRCTGLCFNEETGWARFYHTALQKGFAKLDDGTNASVCLALKGFGPPGTGMKREMRPCFRSLEETSSGSWIPSKVPKNMLLLPDGSSMQLRLFSFGARPVQISFEQARSTGVPSKAQVQAAKAPKSLDKKEAQALDTNFGKRPTGARDVKAREDSYAPLPAFSEQVLVGCWPVLVLNFEKRFGNIWQASKDWNRFPRLSEYQKEEAGAALELDESYGNRDSLFSCHLSCVESSYDRPVGSSILSGLTSSGHFLEAVKPPYRGSFAVVSGRTWAQALIFFGSDKGSTWLRRQGWSSATSSVLPTLLISAYVQVANQPFVRSSVMLQGDPQVRFAHQRQKV</sequence>
<evidence type="ECO:0000313" key="1">
    <source>
        <dbReference type="EMBL" id="CAI3978068.1"/>
    </source>
</evidence>
<dbReference type="Proteomes" id="UP001152797">
    <property type="component" value="Unassembled WGS sequence"/>
</dbReference>
<dbReference type="AlphaFoldDB" id="A0A9P1BTB6"/>
<evidence type="ECO:0000313" key="3">
    <source>
        <dbReference type="Proteomes" id="UP001152797"/>
    </source>
</evidence>
<proteinExistence type="predicted"/>
<comment type="caution">
    <text evidence="1">The sequence shown here is derived from an EMBL/GenBank/DDBJ whole genome shotgun (WGS) entry which is preliminary data.</text>
</comment>
<dbReference type="EMBL" id="CAMXCT030000386">
    <property type="protein sequence ID" value="CAL4765380.1"/>
    <property type="molecule type" value="Genomic_DNA"/>
</dbReference>
<accession>A0A9P1BTB6</accession>
<reference evidence="2 3" key="2">
    <citation type="submission" date="2024-05" db="EMBL/GenBank/DDBJ databases">
        <authorList>
            <person name="Chen Y."/>
            <person name="Shah S."/>
            <person name="Dougan E. K."/>
            <person name="Thang M."/>
            <person name="Chan C."/>
        </authorList>
    </citation>
    <scope>NUCLEOTIDE SEQUENCE [LARGE SCALE GENOMIC DNA]</scope>
</reference>
<evidence type="ECO:0000313" key="2">
    <source>
        <dbReference type="EMBL" id="CAL4765380.1"/>
    </source>
</evidence>
<dbReference type="OrthoDB" id="421305at2759"/>
<dbReference type="EMBL" id="CAMXCT010000386">
    <property type="protein sequence ID" value="CAI3978068.1"/>
    <property type="molecule type" value="Genomic_DNA"/>
</dbReference>
<reference evidence="1" key="1">
    <citation type="submission" date="2022-10" db="EMBL/GenBank/DDBJ databases">
        <authorList>
            <person name="Chen Y."/>
            <person name="Dougan E. K."/>
            <person name="Chan C."/>
            <person name="Rhodes N."/>
            <person name="Thang M."/>
        </authorList>
    </citation>
    <scope>NUCLEOTIDE SEQUENCE</scope>
</reference>
<gene>
    <name evidence="1" type="ORF">C1SCF055_LOCUS6156</name>
</gene>
<keyword evidence="3" id="KW-1185">Reference proteome</keyword>